<dbReference type="OrthoDB" id="2514702at2"/>
<feature type="transmembrane region" description="Helical" evidence="1">
    <location>
        <begin position="46"/>
        <end position="70"/>
    </location>
</feature>
<feature type="domain" description="Signal transduction histidine kinase internal region" evidence="2">
    <location>
        <begin position="152"/>
        <end position="228"/>
    </location>
</feature>
<name>A0A1S1N5W4_9GAMM</name>
<organism evidence="3 4">
    <name type="scientific">Pseudoalteromonas byunsanensis</name>
    <dbReference type="NCBI Taxonomy" id="327939"/>
    <lineage>
        <taxon>Bacteria</taxon>
        <taxon>Pseudomonadati</taxon>
        <taxon>Pseudomonadota</taxon>
        <taxon>Gammaproteobacteria</taxon>
        <taxon>Alteromonadales</taxon>
        <taxon>Pseudoalteromonadaceae</taxon>
        <taxon>Pseudoalteromonas</taxon>
    </lineage>
</organism>
<dbReference type="AlphaFoldDB" id="A0A1S1N5W4"/>
<gene>
    <name evidence="3" type="ORF">BIW53_13680</name>
</gene>
<feature type="transmembrane region" description="Helical" evidence="1">
    <location>
        <begin position="21"/>
        <end position="40"/>
    </location>
</feature>
<keyword evidence="4" id="KW-1185">Reference proteome</keyword>
<sequence length="341" mass="38163">MLKSNDLTSQLLPTIITARGVLAMLITSQILACVLAFAPLSYEDVWVRLGIFSLFIHCVSAVGFSTLYSLRHSVSRFSLPSQVVLILVIFQCTTALSSMAVSYFSPLYDGALDWTFILKNMAICLFISLFFIHSMTIFLDKLQTVEALSKVEFEALSARIRPHFLYNSLNTIAELAHSDADDAEQAVLTLAQLCKATMRAQQLTWLSDELQLAKQYLALEHWRFGERLMVNWHLPESIPKIQLPVLTIQPLLENAVIYGVEPASKVTQINVLLQVEQQHVVLTISNSYAGSDKVSHQGHGIAQNNIRARLAHHFGERASLQIEQTEHVYTVTLSVPKGLQQ</sequence>
<dbReference type="RefSeq" id="WP_070992569.1">
    <property type="nucleotide sequence ID" value="NZ_CBCSHD010000013.1"/>
</dbReference>
<feature type="transmembrane region" description="Helical" evidence="1">
    <location>
        <begin position="116"/>
        <end position="139"/>
    </location>
</feature>
<keyword evidence="1" id="KW-0812">Transmembrane</keyword>
<evidence type="ECO:0000313" key="3">
    <source>
        <dbReference type="EMBL" id="OHU95055.1"/>
    </source>
</evidence>
<dbReference type="Gene3D" id="3.30.565.10">
    <property type="entry name" value="Histidine kinase-like ATPase, C-terminal domain"/>
    <property type="match status" value="1"/>
</dbReference>
<proteinExistence type="predicted"/>
<dbReference type="SUPFAM" id="SSF55874">
    <property type="entry name" value="ATPase domain of HSP90 chaperone/DNA topoisomerase II/histidine kinase"/>
    <property type="match status" value="1"/>
</dbReference>
<comment type="caution">
    <text evidence="3">The sequence shown here is derived from an EMBL/GenBank/DDBJ whole genome shotgun (WGS) entry which is preliminary data.</text>
</comment>
<dbReference type="InterPro" id="IPR050640">
    <property type="entry name" value="Bact_2-comp_sensor_kinase"/>
</dbReference>
<dbReference type="GO" id="GO:0016020">
    <property type="term" value="C:membrane"/>
    <property type="evidence" value="ECO:0007669"/>
    <property type="project" value="InterPro"/>
</dbReference>
<protein>
    <recommendedName>
        <fullName evidence="2">Signal transduction histidine kinase internal region domain-containing protein</fullName>
    </recommendedName>
</protein>
<dbReference type="EMBL" id="MNAN01000032">
    <property type="protein sequence ID" value="OHU95055.1"/>
    <property type="molecule type" value="Genomic_DNA"/>
</dbReference>
<keyword evidence="1" id="KW-0472">Membrane</keyword>
<dbReference type="Proteomes" id="UP000180253">
    <property type="component" value="Unassembled WGS sequence"/>
</dbReference>
<evidence type="ECO:0000313" key="4">
    <source>
        <dbReference type="Proteomes" id="UP000180253"/>
    </source>
</evidence>
<reference evidence="3 4" key="1">
    <citation type="submission" date="2016-10" db="EMBL/GenBank/DDBJ databases">
        <title>Pseudoalteromonas amylolytica sp. nov., isolated from the surface seawater.</title>
        <authorList>
            <person name="Wu Y.-H."/>
            <person name="Cheng H."/>
            <person name="Jin X.-B."/>
            <person name="Wang C.-S."/>
            <person name="Xu X.-W."/>
        </authorList>
    </citation>
    <scope>NUCLEOTIDE SEQUENCE [LARGE SCALE GENOMIC DNA]</scope>
    <source>
        <strain evidence="3 4">JCM 12483</strain>
    </source>
</reference>
<feature type="transmembrane region" description="Helical" evidence="1">
    <location>
        <begin position="82"/>
        <end position="104"/>
    </location>
</feature>
<dbReference type="PANTHER" id="PTHR34220">
    <property type="entry name" value="SENSOR HISTIDINE KINASE YPDA"/>
    <property type="match status" value="1"/>
</dbReference>
<dbReference type="InterPro" id="IPR036890">
    <property type="entry name" value="HATPase_C_sf"/>
</dbReference>
<dbReference type="Pfam" id="PF06580">
    <property type="entry name" value="His_kinase"/>
    <property type="match status" value="1"/>
</dbReference>
<evidence type="ECO:0000259" key="2">
    <source>
        <dbReference type="Pfam" id="PF06580"/>
    </source>
</evidence>
<dbReference type="GO" id="GO:0000155">
    <property type="term" value="F:phosphorelay sensor kinase activity"/>
    <property type="evidence" value="ECO:0007669"/>
    <property type="project" value="InterPro"/>
</dbReference>
<dbReference type="PANTHER" id="PTHR34220:SF7">
    <property type="entry name" value="SENSOR HISTIDINE KINASE YPDA"/>
    <property type="match status" value="1"/>
</dbReference>
<dbReference type="InterPro" id="IPR010559">
    <property type="entry name" value="Sig_transdc_His_kin_internal"/>
</dbReference>
<dbReference type="STRING" id="327939.BIW53_13680"/>
<keyword evidence="1" id="KW-1133">Transmembrane helix</keyword>
<evidence type="ECO:0000256" key="1">
    <source>
        <dbReference type="SAM" id="Phobius"/>
    </source>
</evidence>
<accession>A0A1S1N5W4</accession>